<dbReference type="AlphaFoldDB" id="A0AAD2JJC6"/>
<reference evidence="11" key="1">
    <citation type="submission" date="2023-08" db="EMBL/GenBank/DDBJ databases">
        <authorList>
            <person name="Audoor S."/>
            <person name="Bilcke G."/>
        </authorList>
    </citation>
    <scope>NUCLEOTIDE SEQUENCE</scope>
</reference>
<dbReference type="GO" id="GO:0005509">
    <property type="term" value="F:calcium ion binding"/>
    <property type="evidence" value="ECO:0007669"/>
    <property type="project" value="InterPro"/>
</dbReference>
<evidence type="ECO:0000256" key="10">
    <source>
        <dbReference type="SAM" id="Phobius"/>
    </source>
</evidence>
<accession>A0AAD2JJC6</accession>
<dbReference type="InterPro" id="IPR036026">
    <property type="entry name" value="Seven-hairpin_glycosidases"/>
</dbReference>
<keyword evidence="7" id="KW-0106">Calcium</keyword>
<protein>
    <recommendedName>
        <fullName evidence="9">alpha-1,2-Mannosidase</fullName>
        <ecNumber evidence="9">3.2.1.-</ecNumber>
    </recommendedName>
</protein>
<evidence type="ECO:0000256" key="5">
    <source>
        <dbReference type="ARBA" id="ARBA00023157"/>
    </source>
</evidence>
<gene>
    <name evidence="11" type="ORF">CYCCA115_LOCUS15697</name>
</gene>
<dbReference type="SUPFAM" id="SSF48225">
    <property type="entry name" value="Seven-hairpin glycosidases"/>
    <property type="match status" value="1"/>
</dbReference>
<dbReference type="PANTHER" id="PTHR11742:SF6">
    <property type="entry name" value="MANNOSYL-OLIGOSACCHARIDE ALPHA-1,2-MANNOSIDASE IA-RELATED"/>
    <property type="match status" value="1"/>
</dbReference>
<dbReference type="Pfam" id="PF01532">
    <property type="entry name" value="Glyco_hydro_47"/>
    <property type="match status" value="1"/>
</dbReference>
<dbReference type="GO" id="GO:0000139">
    <property type="term" value="C:Golgi membrane"/>
    <property type="evidence" value="ECO:0007669"/>
    <property type="project" value="TreeGrafter"/>
</dbReference>
<feature type="active site" evidence="6">
    <location>
        <position position="401"/>
    </location>
</feature>
<comment type="caution">
    <text evidence="11">The sequence shown here is derived from an EMBL/GenBank/DDBJ whole genome shotgun (WGS) entry which is preliminary data.</text>
</comment>
<evidence type="ECO:0000256" key="7">
    <source>
        <dbReference type="PIRSR" id="PIRSR601382-2"/>
    </source>
</evidence>
<dbReference type="InterPro" id="IPR012341">
    <property type="entry name" value="6hp_glycosidase-like_sf"/>
</dbReference>
<name>A0AAD2JJC6_9STRA</name>
<comment type="cofactor">
    <cofactor evidence="1 7">
        <name>Ca(2+)</name>
        <dbReference type="ChEBI" id="CHEBI:29108"/>
    </cofactor>
</comment>
<evidence type="ECO:0000313" key="11">
    <source>
        <dbReference type="EMBL" id="CAJ1955327.1"/>
    </source>
</evidence>
<evidence type="ECO:0000313" key="12">
    <source>
        <dbReference type="Proteomes" id="UP001295423"/>
    </source>
</evidence>
<feature type="active site" description="Proton donor" evidence="6">
    <location>
        <position position="267"/>
    </location>
</feature>
<dbReference type="EC" id="3.2.1.-" evidence="9"/>
<keyword evidence="7" id="KW-0479">Metal-binding</keyword>
<evidence type="ECO:0000256" key="4">
    <source>
        <dbReference type="ARBA" id="ARBA00022801"/>
    </source>
</evidence>
<comment type="similarity">
    <text evidence="3 9">Belongs to the glycosyl hydrolase 47 family.</text>
</comment>
<feature type="active site" evidence="6">
    <location>
        <position position="539"/>
    </location>
</feature>
<evidence type="ECO:0000256" key="3">
    <source>
        <dbReference type="ARBA" id="ARBA00007658"/>
    </source>
</evidence>
<dbReference type="FunFam" id="1.50.10.10:FF:000055">
    <property type="entry name" value="alpha-1,2-Mannosidase"/>
    <property type="match status" value="1"/>
</dbReference>
<evidence type="ECO:0000256" key="6">
    <source>
        <dbReference type="PIRSR" id="PIRSR601382-1"/>
    </source>
</evidence>
<evidence type="ECO:0000256" key="8">
    <source>
        <dbReference type="PIRSR" id="PIRSR601382-3"/>
    </source>
</evidence>
<keyword evidence="5 8" id="KW-1015">Disulfide bond</keyword>
<dbReference type="InterPro" id="IPR001382">
    <property type="entry name" value="Glyco_hydro_47"/>
</dbReference>
<dbReference type="PRINTS" id="PR00747">
    <property type="entry name" value="GLYHDRLASE47"/>
</dbReference>
<sequence length="642" mass="72646">MAGSALRRRRGTKKASGGHGLLKTILIGMLLIGVGLAAGLLAGFFYYSPPDENGRKVTLSPKVLMDQAKHLRHKINNQLHHSGHDTHVDEEKQKRRKAMNIALGAPASGVTEDAKERKQKFMAYTPTVGGKGAFPHYPDNGALVAEDHDFSSFEAPGGHRFEEYKWGDSPYDYRQGESDDLARSRRVHVRNAMKHAWENYERYAFGQDEIKPISLRGTSTWGNLGITLVDSLDTLWLMGMKEEFNRARDWVKNNLNHNQSADVSVFETTIRSLGGLLAAFDLSQDQVFLDQAKDLGGRLFKSFKNPTGIPWGRVNLISGKTQNLGWAPADAITAECGTLQVEFRLLARWSGNTEYKTKSEEVFHVLHDLNPPNGLYPYFVGNMVGAPEFTNQKLTFGAMADSFYEYMLKIWLQGGKTEQFFRDMYDESMQGMFDLLLSVSSPSDLVFIADKDNNRMDTKQDHLVCFMGGLLALGAYTDPEGLDSERAQRDLKTAKALTYTCYQTYARMATGISPEFVQFYEGKDFEAGRNGHHYLLRPETVESFFVLYHLTGDPVYREWGWEVFQAIEKYCKVNGGYGGLRDVRSTKPQVDDKMESFFLAETLKYIYLLFDPDTELDLLNKHVFNTEAHPMRIFPQMDKDGV</sequence>
<feature type="disulfide bond" evidence="8">
    <location>
        <begin position="465"/>
        <end position="501"/>
    </location>
</feature>
<dbReference type="GO" id="GO:0005783">
    <property type="term" value="C:endoplasmic reticulum"/>
    <property type="evidence" value="ECO:0007669"/>
    <property type="project" value="TreeGrafter"/>
</dbReference>
<evidence type="ECO:0000256" key="2">
    <source>
        <dbReference type="ARBA" id="ARBA00004922"/>
    </source>
</evidence>
<dbReference type="EMBL" id="CAKOGP040001881">
    <property type="protein sequence ID" value="CAJ1955327.1"/>
    <property type="molecule type" value="Genomic_DNA"/>
</dbReference>
<evidence type="ECO:0000256" key="9">
    <source>
        <dbReference type="RuleBase" id="RU361193"/>
    </source>
</evidence>
<feature type="binding site" evidence="7">
    <location>
        <position position="626"/>
    </location>
    <ligand>
        <name>Ca(2+)</name>
        <dbReference type="ChEBI" id="CHEBI:29108"/>
    </ligand>
</feature>
<dbReference type="Gene3D" id="1.50.10.10">
    <property type="match status" value="1"/>
</dbReference>
<keyword evidence="10" id="KW-0472">Membrane</keyword>
<dbReference type="PANTHER" id="PTHR11742">
    <property type="entry name" value="MANNOSYL-OLIGOSACCHARIDE ALPHA-1,2-MANNOSIDASE-RELATED"/>
    <property type="match status" value="1"/>
</dbReference>
<keyword evidence="10" id="KW-1133">Transmembrane helix</keyword>
<feature type="transmembrane region" description="Helical" evidence="10">
    <location>
        <begin position="21"/>
        <end position="47"/>
    </location>
</feature>
<comment type="pathway">
    <text evidence="2">Protein modification; protein glycosylation.</text>
</comment>
<dbReference type="Proteomes" id="UP001295423">
    <property type="component" value="Unassembled WGS sequence"/>
</dbReference>
<dbReference type="GO" id="GO:0005975">
    <property type="term" value="P:carbohydrate metabolic process"/>
    <property type="evidence" value="ECO:0007669"/>
    <property type="project" value="InterPro"/>
</dbReference>
<keyword evidence="4 9" id="KW-0378">Hydrolase</keyword>
<evidence type="ECO:0000256" key="1">
    <source>
        <dbReference type="ARBA" id="ARBA00001913"/>
    </source>
</evidence>
<feature type="active site" description="Proton donor" evidence="6">
    <location>
        <position position="515"/>
    </location>
</feature>
<keyword evidence="9" id="KW-0326">Glycosidase</keyword>
<dbReference type="GO" id="GO:0004571">
    <property type="term" value="F:mannosyl-oligosaccharide 1,2-alpha-mannosidase activity"/>
    <property type="evidence" value="ECO:0007669"/>
    <property type="project" value="InterPro"/>
</dbReference>
<dbReference type="InterPro" id="IPR050749">
    <property type="entry name" value="Glycosyl_Hydrolase_47"/>
</dbReference>
<proteinExistence type="inferred from homology"/>
<keyword evidence="12" id="KW-1185">Reference proteome</keyword>
<keyword evidence="10" id="KW-0812">Transmembrane</keyword>
<organism evidence="11 12">
    <name type="scientific">Cylindrotheca closterium</name>
    <dbReference type="NCBI Taxonomy" id="2856"/>
    <lineage>
        <taxon>Eukaryota</taxon>
        <taxon>Sar</taxon>
        <taxon>Stramenopiles</taxon>
        <taxon>Ochrophyta</taxon>
        <taxon>Bacillariophyta</taxon>
        <taxon>Bacillariophyceae</taxon>
        <taxon>Bacillariophycidae</taxon>
        <taxon>Bacillariales</taxon>
        <taxon>Bacillariaceae</taxon>
        <taxon>Cylindrotheca</taxon>
    </lineage>
</organism>